<comment type="caution">
    <text evidence="9">The sequence shown here is derived from an EMBL/GenBank/DDBJ whole genome shotgun (WGS) entry which is preliminary data.</text>
</comment>
<keyword evidence="7" id="KW-0611">Plant defense</keyword>
<evidence type="ECO:0000256" key="8">
    <source>
        <dbReference type="ARBA" id="ARBA00023157"/>
    </source>
</evidence>
<dbReference type="OrthoDB" id="1090030at2759"/>
<dbReference type="Pfam" id="PF06876">
    <property type="entry name" value="SCRL"/>
    <property type="match status" value="1"/>
</dbReference>
<evidence type="ECO:0000313" key="9">
    <source>
        <dbReference type="EMBL" id="KAG2249907.1"/>
    </source>
</evidence>
<proteinExistence type="inferred from homology"/>
<dbReference type="AlphaFoldDB" id="A0A8X7PFD3"/>
<evidence type="ECO:0000256" key="4">
    <source>
        <dbReference type="ARBA" id="ARBA00022529"/>
    </source>
</evidence>
<keyword evidence="6" id="KW-0732">Signal</keyword>
<dbReference type="GO" id="GO:0005576">
    <property type="term" value="C:extracellular region"/>
    <property type="evidence" value="ECO:0007669"/>
    <property type="project" value="UniProtKB-SubCell"/>
</dbReference>
<dbReference type="GO" id="GO:0007165">
    <property type="term" value="P:signal transduction"/>
    <property type="evidence" value="ECO:0007669"/>
    <property type="project" value="InterPro"/>
</dbReference>
<comment type="similarity">
    <text evidence="2">Belongs to the DEFL family.</text>
</comment>
<evidence type="ECO:0000313" key="10">
    <source>
        <dbReference type="Proteomes" id="UP000886595"/>
    </source>
</evidence>
<sequence length="97" mass="11020">MSDDGKAPKGFCVLIFLVMSDGKGPKEEGDPNELCPRIEDIEGNCKIDGPKGCEKYMTEVYNEKYFNCTCDNIFMIHKIKRYCKCNIRCKDQTVGHA</sequence>
<reference evidence="9 10" key="1">
    <citation type="submission" date="2020-02" db="EMBL/GenBank/DDBJ databases">
        <authorList>
            <person name="Ma Q."/>
            <person name="Huang Y."/>
            <person name="Song X."/>
            <person name="Pei D."/>
        </authorList>
    </citation>
    <scope>NUCLEOTIDE SEQUENCE [LARGE SCALE GENOMIC DNA]</scope>
    <source>
        <strain evidence="9">Sxm20200214</strain>
        <tissue evidence="9">Leaf</tissue>
    </source>
</reference>
<protein>
    <submittedName>
        <fullName evidence="9">Uncharacterized protein</fullName>
    </submittedName>
</protein>
<dbReference type="InterPro" id="IPR010682">
    <property type="entry name" value="SCRL"/>
</dbReference>
<dbReference type="PANTHER" id="PTHR34450">
    <property type="entry name" value="DEFENSIN-LIKE PROTEIN 245-RELATED"/>
    <property type="match status" value="1"/>
</dbReference>
<keyword evidence="4" id="KW-0929">Antimicrobial</keyword>
<evidence type="ECO:0000256" key="5">
    <source>
        <dbReference type="ARBA" id="ARBA00022577"/>
    </source>
</evidence>
<evidence type="ECO:0000256" key="3">
    <source>
        <dbReference type="ARBA" id="ARBA00022525"/>
    </source>
</evidence>
<evidence type="ECO:0000256" key="6">
    <source>
        <dbReference type="ARBA" id="ARBA00022729"/>
    </source>
</evidence>
<evidence type="ECO:0000256" key="1">
    <source>
        <dbReference type="ARBA" id="ARBA00004613"/>
    </source>
</evidence>
<keyword evidence="3" id="KW-0964">Secreted</keyword>
<evidence type="ECO:0000256" key="7">
    <source>
        <dbReference type="ARBA" id="ARBA00022821"/>
    </source>
</evidence>
<accession>A0A8X7PFD3</accession>
<dbReference type="GO" id="GO:0050832">
    <property type="term" value="P:defense response to fungus"/>
    <property type="evidence" value="ECO:0007669"/>
    <property type="project" value="UniProtKB-KW"/>
</dbReference>
<evidence type="ECO:0000256" key="2">
    <source>
        <dbReference type="ARBA" id="ARBA00006722"/>
    </source>
</evidence>
<comment type="subcellular location">
    <subcellularLocation>
        <location evidence="1">Secreted</location>
    </subcellularLocation>
</comment>
<name>A0A8X7PFD3_BRACI</name>
<organism evidence="9 10">
    <name type="scientific">Brassica carinata</name>
    <name type="common">Ethiopian mustard</name>
    <name type="synonym">Abyssinian cabbage</name>
    <dbReference type="NCBI Taxonomy" id="52824"/>
    <lineage>
        <taxon>Eukaryota</taxon>
        <taxon>Viridiplantae</taxon>
        <taxon>Streptophyta</taxon>
        <taxon>Embryophyta</taxon>
        <taxon>Tracheophyta</taxon>
        <taxon>Spermatophyta</taxon>
        <taxon>Magnoliopsida</taxon>
        <taxon>eudicotyledons</taxon>
        <taxon>Gunneridae</taxon>
        <taxon>Pentapetalae</taxon>
        <taxon>rosids</taxon>
        <taxon>malvids</taxon>
        <taxon>Brassicales</taxon>
        <taxon>Brassicaceae</taxon>
        <taxon>Brassiceae</taxon>
        <taxon>Brassica</taxon>
    </lineage>
</organism>
<dbReference type="EMBL" id="JAAMPC010000017">
    <property type="protein sequence ID" value="KAG2249907.1"/>
    <property type="molecule type" value="Genomic_DNA"/>
</dbReference>
<dbReference type="PANTHER" id="PTHR34450:SF6">
    <property type="entry name" value="DEFENSIN-LIKE PROTEIN 241-RELATED"/>
    <property type="match status" value="1"/>
</dbReference>
<dbReference type="Proteomes" id="UP000886595">
    <property type="component" value="Unassembled WGS sequence"/>
</dbReference>
<keyword evidence="8" id="KW-1015">Disulfide bond</keyword>
<keyword evidence="5" id="KW-0295">Fungicide</keyword>
<dbReference type="GO" id="GO:0031640">
    <property type="term" value="P:killing of cells of another organism"/>
    <property type="evidence" value="ECO:0007669"/>
    <property type="project" value="UniProtKB-KW"/>
</dbReference>
<keyword evidence="10" id="KW-1185">Reference proteome</keyword>
<gene>
    <name evidence="9" type="ORF">Bca52824_089535</name>
</gene>